<accession>A0ABW8U878</accession>
<evidence type="ECO:0000256" key="3">
    <source>
        <dbReference type="ARBA" id="ARBA00022741"/>
    </source>
</evidence>
<dbReference type="InterPro" id="IPR027417">
    <property type="entry name" value="P-loop_NTPase"/>
</dbReference>
<comment type="similarity">
    <text evidence="1">Belongs to the ABC transporter superfamily.</text>
</comment>
<dbReference type="InterPro" id="IPR003439">
    <property type="entry name" value="ABC_transporter-like_ATP-bd"/>
</dbReference>
<dbReference type="PANTHER" id="PTHR42788">
    <property type="entry name" value="TAURINE IMPORT ATP-BINDING PROTEIN-RELATED"/>
    <property type="match status" value="1"/>
</dbReference>
<keyword evidence="7" id="KW-1185">Reference proteome</keyword>
<dbReference type="SMART" id="SM00382">
    <property type="entry name" value="AAA"/>
    <property type="match status" value="1"/>
</dbReference>
<proteinExistence type="inferred from homology"/>
<evidence type="ECO:0000256" key="1">
    <source>
        <dbReference type="ARBA" id="ARBA00005417"/>
    </source>
</evidence>
<dbReference type="SUPFAM" id="SSF52540">
    <property type="entry name" value="P-loop containing nucleoside triphosphate hydrolases"/>
    <property type="match status" value="1"/>
</dbReference>
<feature type="domain" description="ABC transporter" evidence="5">
    <location>
        <begin position="4"/>
        <end position="223"/>
    </location>
</feature>
<sequence>MQRVTIRDLSLNIGERSIFHQFHFSLTDGHFTSLLGASGVGKSTLLRVIAGLEASFSGSVDIATDTTLAYMAQQDALYPWLSVLDNVQLSAHLAGKKSTQTQNKALDLLQKVKMGECLYRKPYELSGGQRQRVALARTLMSDANLVLMDEPFSALDAVTRHELQSLAYELLQNKTVLLITHDPQEAIRLSNDICVMKHQPARIVSKISPKNRPIRTLDDVAFGQLHAKLLDELGGVS</sequence>
<organism evidence="6 7">
    <name type="scientific">Moraxella oculi</name>
    <dbReference type="NCBI Taxonomy" id="2940516"/>
    <lineage>
        <taxon>Bacteria</taxon>
        <taxon>Pseudomonadati</taxon>
        <taxon>Pseudomonadota</taxon>
        <taxon>Gammaproteobacteria</taxon>
        <taxon>Moraxellales</taxon>
        <taxon>Moraxellaceae</taxon>
        <taxon>Moraxella</taxon>
    </lineage>
</organism>
<gene>
    <name evidence="6" type="ORF">ACJHVH_06675</name>
</gene>
<dbReference type="Gene3D" id="3.40.50.300">
    <property type="entry name" value="P-loop containing nucleotide triphosphate hydrolases"/>
    <property type="match status" value="1"/>
</dbReference>
<dbReference type="PANTHER" id="PTHR42788:SF19">
    <property type="entry name" value="ALIPHATIC SULFONATES IMPORT ATP-BINDING PROTEIN SSUB 2"/>
    <property type="match status" value="1"/>
</dbReference>
<dbReference type="PROSITE" id="PS00211">
    <property type="entry name" value="ABC_TRANSPORTER_1"/>
    <property type="match status" value="1"/>
</dbReference>
<evidence type="ECO:0000313" key="7">
    <source>
        <dbReference type="Proteomes" id="UP001624684"/>
    </source>
</evidence>
<evidence type="ECO:0000259" key="5">
    <source>
        <dbReference type="PROSITE" id="PS50893"/>
    </source>
</evidence>
<dbReference type="RefSeq" id="WP_407069237.1">
    <property type="nucleotide sequence ID" value="NZ_JBJJXE010000010.1"/>
</dbReference>
<evidence type="ECO:0000256" key="2">
    <source>
        <dbReference type="ARBA" id="ARBA00022448"/>
    </source>
</evidence>
<evidence type="ECO:0000256" key="4">
    <source>
        <dbReference type="ARBA" id="ARBA00022840"/>
    </source>
</evidence>
<dbReference type="InterPro" id="IPR003593">
    <property type="entry name" value="AAA+_ATPase"/>
</dbReference>
<dbReference type="Pfam" id="PF00005">
    <property type="entry name" value="ABC_tran"/>
    <property type="match status" value="1"/>
</dbReference>
<dbReference type="Proteomes" id="UP001624684">
    <property type="component" value="Unassembled WGS sequence"/>
</dbReference>
<dbReference type="InterPro" id="IPR017871">
    <property type="entry name" value="ABC_transporter-like_CS"/>
</dbReference>
<keyword evidence="2" id="KW-0813">Transport</keyword>
<reference evidence="6 7" key="1">
    <citation type="submission" date="2024-11" db="EMBL/GenBank/DDBJ databases">
        <title>First Report of Moraxella oculi in Brazil in an Infectious Bovine Keratoconjunctivitis Outbreak.</title>
        <authorList>
            <person name="Carvalho C.V."/>
            <person name="Domingues R."/>
            <person name="Coutinho C."/>
            <person name="Honorio N.T.B.S."/>
            <person name="Faza D.R.L.R."/>
            <person name="Carvalho W.A."/>
            <person name="Machado A.B.F."/>
            <person name="Martins M.F."/>
            <person name="Gaspar E.B."/>
        </authorList>
    </citation>
    <scope>NUCLEOTIDE SEQUENCE [LARGE SCALE GENOMIC DNA]</scope>
    <source>
        <strain evidence="6 7">2117LE</strain>
    </source>
</reference>
<comment type="caution">
    <text evidence="6">The sequence shown here is derived from an EMBL/GenBank/DDBJ whole genome shotgun (WGS) entry which is preliminary data.</text>
</comment>
<dbReference type="EMBL" id="JBJJXE010000010">
    <property type="protein sequence ID" value="MFL1732677.1"/>
    <property type="molecule type" value="Genomic_DNA"/>
</dbReference>
<dbReference type="InterPro" id="IPR050166">
    <property type="entry name" value="ABC_transporter_ATP-bind"/>
</dbReference>
<dbReference type="GO" id="GO:0005524">
    <property type="term" value="F:ATP binding"/>
    <property type="evidence" value="ECO:0007669"/>
    <property type="project" value="UniProtKB-KW"/>
</dbReference>
<dbReference type="PROSITE" id="PS50893">
    <property type="entry name" value="ABC_TRANSPORTER_2"/>
    <property type="match status" value="1"/>
</dbReference>
<keyword evidence="4 6" id="KW-0067">ATP-binding</keyword>
<name>A0ABW8U878_9GAMM</name>
<keyword evidence="3" id="KW-0547">Nucleotide-binding</keyword>
<protein>
    <submittedName>
        <fullName evidence="6">ABC transporter ATP-binding protein</fullName>
    </submittedName>
</protein>
<evidence type="ECO:0000313" key="6">
    <source>
        <dbReference type="EMBL" id="MFL1732677.1"/>
    </source>
</evidence>